<proteinExistence type="predicted"/>
<dbReference type="InterPro" id="IPR001789">
    <property type="entry name" value="Sig_transdc_resp-reg_receiver"/>
</dbReference>
<feature type="coiled-coil region" evidence="5">
    <location>
        <begin position="125"/>
        <end position="170"/>
    </location>
</feature>
<dbReference type="SMART" id="SM00387">
    <property type="entry name" value="HATPase_c"/>
    <property type="match status" value="1"/>
</dbReference>
<dbReference type="Pfam" id="PF02518">
    <property type="entry name" value="HATPase_c"/>
    <property type="match status" value="1"/>
</dbReference>
<comment type="catalytic activity">
    <reaction evidence="1">
        <text>ATP + protein L-histidine = ADP + protein N-phospho-L-histidine.</text>
        <dbReference type="EC" id="2.7.13.3"/>
    </reaction>
</comment>
<evidence type="ECO:0000256" key="3">
    <source>
        <dbReference type="ARBA" id="ARBA00022553"/>
    </source>
</evidence>
<dbReference type="Pfam" id="PF00512">
    <property type="entry name" value="HisKA"/>
    <property type="match status" value="1"/>
</dbReference>
<accession>A0ABS5FVX0</accession>
<dbReference type="Gene3D" id="3.30.565.10">
    <property type="entry name" value="Histidine kinase-like ATPase, C-terminal domain"/>
    <property type="match status" value="1"/>
</dbReference>
<dbReference type="InterPro" id="IPR003661">
    <property type="entry name" value="HisK_dim/P_dom"/>
</dbReference>
<protein>
    <recommendedName>
        <fullName evidence="2">histidine kinase</fullName>
        <ecNumber evidence="2">2.7.13.3</ecNumber>
    </recommendedName>
</protein>
<evidence type="ECO:0000259" key="7">
    <source>
        <dbReference type="PROSITE" id="PS50110"/>
    </source>
</evidence>
<evidence type="ECO:0000256" key="2">
    <source>
        <dbReference type="ARBA" id="ARBA00012438"/>
    </source>
</evidence>
<feature type="modified residue" description="4-aspartylphosphate" evidence="4">
    <location>
        <position position="464"/>
    </location>
</feature>
<dbReference type="Pfam" id="PF00072">
    <property type="entry name" value="Response_reg"/>
    <property type="match status" value="2"/>
</dbReference>
<feature type="modified residue" description="4-aspartylphosphate" evidence="4">
    <location>
        <position position="57"/>
    </location>
</feature>
<name>A0ABS5FVX0_9BRAD</name>
<keyword evidence="3 4" id="KW-0597">Phosphoprotein</keyword>
<dbReference type="PRINTS" id="PR00344">
    <property type="entry name" value="BCTRLSENSOR"/>
</dbReference>
<dbReference type="SUPFAM" id="SSF52172">
    <property type="entry name" value="CheY-like"/>
    <property type="match status" value="2"/>
</dbReference>
<evidence type="ECO:0000259" key="6">
    <source>
        <dbReference type="PROSITE" id="PS50109"/>
    </source>
</evidence>
<sequence length="532" mass="57310">MTNHDNVIILNVDDQDAPRYVKTRDLQERGFTVIEARTGAEALRLIETERPPIVLLDVELPDITGYDVCSFIKKKWPGVMVLMTSSTFTTSIHRTRGLDSGADSYLVQPAEPLELAAAVNAMIRIRQAEDAMRTLNASLEQRIKDRVADLEAANLKLKHEMEQRERAETALVQSQKMEAIGQLTGGLAHDFNNLLTAVVGNLDMIRMRATDPRIARQAEHAFRAAERGSKLTAQLLAFSRTQKLATAPVDLNGLISGMGELVNQTLGAEITVVTELQDGLPHALADANQLELAILNLSINARDAMSGAGTLTISTRLDSSNRQRLVVCVADTGTGMPPEVVARAFDPFFTTKPPGKGTGLGLSQVYGIVRQLGGDVTIDTAVGKGTRISIALPIAHAEAESENAGPSDVSRGSETVLIVDDDPDVREIMSGVLSDLGYRVKDVENGESALKLLSDYRPDLLVLDFGMPGANGADVATSARQLIAGLRILFVSGYSDTSAIERAVGKASLLHKPFRPAEFAAAVRSSLDARRD</sequence>
<dbReference type="InterPro" id="IPR005467">
    <property type="entry name" value="His_kinase_dom"/>
</dbReference>
<keyword evidence="5" id="KW-0175">Coiled coil</keyword>
<dbReference type="InterPro" id="IPR004358">
    <property type="entry name" value="Sig_transdc_His_kin-like_C"/>
</dbReference>
<evidence type="ECO:0000313" key="9">
    <source>
        <dbReference type="Proteomes" id="UP001315278"/>
    </source>
</evidence>
<dbReference type="SUPFAM" id="SSF55874">
    <property type="entry name" value="ATPase domain of HSP90 chaperone/DNA topoisomerase II/histidine kinase"/>
    <property type="match status" value="1"/>
</dbReference>
<reference evidence="9" key="1">
    <citation type="journal article" date="2021" name="ISME J.">
        <title>Evolutionary origin and ecological implication of a unique nif island in free-living Bradyrhizobium lineages.</title>
        <authorList>
            <person name="Tao J."/>
        </authorList>
    </citation>
    <scope>NUCLEOTIDE SEQUENCE [LARGE SCALE GENOMIC DNA]</scope>
    <source>
        <strain evidence="9">SZCCT0434</strain>
    </source>
</reference>
<dbReference type="InterPro" id="IPR003594">
    <property type="entry name" value="HATPase_dom"/>
</dbReference>
<dbReference type="PANTHER" id="PTHR43065:SF42">
    <property type="entry name" value="TWO-COMPONENT SENSOR PPRA"/>
    <property type="match status" value="1"/>
</dbReference>
<evidence type="ECO:0000313" key="8">
    <source>
        <dbReference type="EMBL" id="MBR0800923.1"/>
    </source>
</evidence>
<evidence type="ECO:0000256" key="5">
    <source>
        <dbReference type="SAM" id="Coils"/>
    </source>
</evidence>
<dbReference type="PANTHER" id="PTHR43065">
    <property type="entry name" value="SENSOR HISTIDINE KINASE"/>
    <property type="match status" value="1"/>
</dbReference>
<dbReference type="InterPro" id="IPR036097">
    <property type="entry name" value="HisK_dim/P_sf"/>
</dbReference>
<dbReference type="SMART" id="SM00448">
    <property type="entry name" value="REC"/>
    <property type="match status" value="2"/>
</dbReference>
<dbReference type="Gene3D" id="3.40.50.2300">
    <property type="match status" value="2"/>
</dbReference>
<evidence type="ECO:0000256" key="1">
    <source>
        <dbReference type="ARBA" id="ARBA00000085"/>
    </source>
</evidence>
<dbReference type="Gene3D" id="1.10.287.130">
    <property type="match status" value="1"/>
</dbReference>
<keyword evidence="9" id="KW-1185">Reference proteome</keyword>
<feature type="domain" description="Response regulatory" evidence="7">
    <location>
        <begin position="8"/>
        <end position="123"/>
    </location>
</feature>
<feature type="domain" description="Histidine kinase" evidence="6">
    <location>
        <begin position="186"/>
        <end position="396"/>
    </location>
</feature>
<feature type="domain" description="Response regulatory" evidence="7">
    <location>
        <begin position="415"/>
        <end position="527"/>
    </location>
</feature>
<dbReference type="InterPro" id="IPR036890">
    <property type="entry name" value="HATPase_C_sf"/>
</dbReference>
<gene>
    <name evidence="8" type="ORF">JQ615_36730</name>
</gene>
<dbReference type="SUPFAM" id="SSF47384">
    <property type="entry name" value="Homodimeric domain of signal transducing histidine kinase"/>
    <property type="match status" value="1"/>
</dbReference>
<comment type="caution">
    <text evidence="8">The sequence shown here is derived from an EMBL/GenBank/DDBJ whole genome shotgun (WGS) entry which is preliminary data.</text>
</comment>
<dbReference type="EMBL" id="JAFCJH010000066">
    <property type="protein sequence ID" value="MBR0800923.1"/>
    <property type="molecule type" value="Genomic_DNA"/>
</dbReference>
<dbReference type="PROSITE" id="PS50109">
    <property type="entry name" value="HIS_KIN"/>
    <property type="match status" value="1"/>
</dbReference>
<evidence type="ECO:0000256" key="4">
    <source>
        <dbReference type="PROSITE-ProRule" id="PRU00169"/>
    </source>
</evidence>
<dbReference type="Proteomes" id="UP001315278">
    <property type="component" value="Unassembled WGS sequence"/>
</dbReference>
<organism evidence="8 9">
    <name type="scientific">Bradyrhizobium jicamae</name>
    <dbReference type="NCBI Taxonomy" id="280332"/>
    <lineage>
        <taxon>Bacteria</taxon>
        <taxon>Pseudomonadati</taxon>
        <taxon>Pseudomonadota</taxon>
        <taxon>Alphaproteobacteria</taxon>
        <taxon>Hyphomicrobiales</taxon>
        <taxon>Nitrobacteraceae</taxon>
        <taxon>Bradyrhizobium</taxon>
    </lineage>
</organism>
<dbReference type="InterPro" id="IPR011006">
    <property type="entry name" value="CheY-like_superfamily"/>
</dbReference>
<dbReference type="SMART" id="SM00388">
    <property type="entry name" value="HisKA"/>
    <property type="match status" value="1"/>
</dbReference>
<dbReference type="RefSeq" id="WP_212495129.1">
    <property type="nucleotide sequence ID" value="NZ_JAFCJH010000066.1"/>
</dbReference>
<dbReference type="EC" id="2.7.13.3" evidence="2"/>
<dbReference type="PROSITE" id="PS50110">
    <property type="entry name" value="RESPONSE_REGULATORY"/>
    <property type="match status" value="2"/>
</dbReference>
<dbReference type="CDD" id="cd00082">
    <property type="entry name" value="HisKA"/>
    <property type="match status" value="1"/>
</dbReference>